<keyword evidence="1" id="KW-1133">Transmembrane helix</keyword>
<dbReference type="AlphaFoldDB" id="A0A0F9HPF4"/>
<evidence type="ECO:0008006" key="3">
    <source>
        <dbReference type="Google" id="ProtNLM"/>
    </source>
</evidence>
<organism evidence="2">
    <name type="scientific">marine sediment metagenome</name>
    <dbReference type="NCBI Taxonomy" id="412755"/>
    <lineage>
        <taxon>unclassified sequences</taxon>
        <taxon>metagenomes</taxon>
        <taxon>ecological metagenomes</taxon>
    </lineage>
</organism>
<sequence>MKCASASACILALALMGSAGCAGIPFTKTVHERTCESVETVWDVDAQDILIIEHGCTMTQLEKHGFGFAEIASAIGGIIAIILSVLL</sequence>
<dbReference type="PROSITE" id="PS51257">
    <property type="entry name" value="PROKAR_LIPOPROTEIN"/>
    <property type="match status" value="1"/>
</dbReference>
<evidence type="ECO:0000256" key="1">
    <source>
        <dbReference type="SAM" id="Phobius"/>
    </source>
</evidence>
<comment type="caution">
    <text evidence="2">The sequence shown here is derived from an EMBL/GenBank/DDBJ whole genome shotgun (WGS) entry which is preliminary data.</text>
</comment>
<gene>
    <name evidence="2" type="ORF">LCGC14_1973430</name>
</gene>
<keyword evidence="1" id="KW-0812">Transmembrane</keyword>
<protein>
    <recommendedName>
        <fullName evidence="3">Lipoprotein</fullName>
    </recommendedName>
</protein>
<reference evidence="2" key="1">
    <citation type="journal article" date="2015" name="Nature">
        <title>Complex archaea that bridge the gap between prokaryotes and eukaryotes.</title>
        <authorList>
            <person name="Spang A."/>
            <person name="Saw J.H."/>
            <person name="Jorgensen S.L."/>
            <person name="Zaremba-Niedzwiedzka K."/>
            <person name="Martijn J."/>
            <person name="Lind A.E."/>
            <person name="van Eijk R."/>
            <person name="Schleper C."/>
            <person name="Guy L."/>
            <person name="Ettema T.J."/>
        </authorList>
    </citation>
    <scope>NUCLEOTIDE SEQUENCE</scope>
</reference>
<dbReference type="EMBL" id="LAZR01021945">
    <property type="protein sequence ID" value="KKL83575.1"/>
    <property type="molecule type" value="Genomic_DNA"/>
</dbReference>
<name>A0A0F9HPF4_9ZZZZ</name>
<keyword evidence="1" id="KW-0472">Membrane</keyword>
<feature type="transmembrane region" description="Helical" evidence="1">
    <location>
        <begin position="66"/>
        <end position="86"/>
    </location>
</feature>
<accession>A0A0F9HPF4</accession>
<evidence type="ECO:0000313" key="2">
    <source>
        <dbReference type="EMBL" id="KKL83575.1"/>
    </source>
</evidence>
<proteinExistence type="predicted"/>